<feature type="region of interest" description="Disordered" evidence="9">
    <location>
        <begin position="190"/>
        <end position="211"/>
    </location>
</feature>
<dbReference type="Gene3D" id="2.70.150.10">
    <property type="entry name" value="Calcium-transporting ATPase, cytoplasmic transduction domain A"/>
    <property type="match status" value="1"/>
</dbReference>
<keyword evidence="3" id="KW-0547">Nucleotide-binding</keyword>
<evidence type="ECO:0000256" key="9">
    <source>
        <dbReference type="SAM" id="MobiDB-lite"/>
    </source>
</evidence>
<dbReference type="InterPro" id="IPR004014">
    <property type="entry name" value="ATPase_P-typ_cation-transptr_N"/>
</dbReference>
<evidence type="ECO:0000256" key="8">
    <source>
        <dbReference type="ARBA" id="ARBA00049360"/>
    </source>
</evidence>
<protein>
    <recommendedName>
        <fullName evidence="11">Cation-transporting P-type ATPase N-terminal domain-containing protein</fullName>
    </recommendedName>
</protein>
<dbReference type="PRINTS" id="PR00120">
    <property type="entry name" value="HATPASE"/>
</dbReference>
<dbReference type="GO" id="GO:0016887">
    <property type="term" value="F:ATP hydrolysis activity"/>
    <property type="evidence" value="ECO:0007669"/>
    <property type="project" value="InterPro"/>
</dbReference>
<dbReference type="InterPro" id="IPR036412">
    <property type="entry name" value="HAD-like_sf"/>
</dbReference>
<evidence type="ECO:0000313" key="12">
    <source>
        <dbReference type="EMBL" id="GIG80482.1"/>
    </source>
</evidence>
<dbReference type="GO" id="GO:0005524">
    <property type="term" value="F:ATP binding"/>
    <property type="evidence" value="ECO:0007669"/>
    <property type="project" value="UniProtKB-KW"/>
</dbReference>
<dbReference type="InterPro" id="IPR023299">
    <property type="entry name" value="ATPase_P-typ_cyto_dom_N"/>
</dbReference>
<dbReference type="InterPro" id="IPR001757">
    <property type="entry name" value="P_typ_ATPase"/>
</dbReference>
<gene>
    <name evidence="12" type="ORF">Pka01_36090</name>
</gene>
<sequence length="1580" mass="164213">MFDPCRAVIRDHPALSTTSKIRYPENDMWPFGSLAADSLLALVPDQVLTLVPDPVLSLIPRARRTQVCAGGVRISLRVIGGPGTEKAISGLETRLLDAGMDRAEVNGALGCVFVACDPETVDMDKLLRIVEEFDVDDLDGGPGADPEADREADPAGEDETGDRQPDPTGEPEIDPAARVAQAVQAVLDDAARAEAAHDRALEDREPGEDLADATDEELADGAAVLGGEAADDWEMGDGPEDGADEGIWARDAREQHARAALSLAGSLLGAGVALAGRATRVWRLPPTVPTFLHLAEHTPRVRRELEHRIGAPGTEVLFATTRLVGQTLGQRPAGLFVDSLAAAGRYAEARAGLGAWARLEEGFATHDGAYAHVRAEKEPRPESLPRGPIERYCEIASPASLAAHGLTLAASRSRARALSVLITGTPKSARVGRDAFASAVGRALAKRGGVVLNRHALRRMDRVDTVVLDAETLTTGSWTIDAIVPLTAKLDLDDLHDRLYSLLDLTDPDARRRHDGWKAEPYKGDEDLAQVAQWRAQGVRPVSVIKGRRAVALVGLAPELHPLAEALAEAAGGTCEVLLAGGPSWLARRLHVAQVAGGEDLTGAVLDLQAEGRGVAVVAGGSHRALRQADLGVGLIRKARQVPWEADVLGDLDCAHLMLACLPAARRASELGVRLAAASAVVGGALGILGLERTAVRRAQLVADGTSLASVVLGTWAGRRVGNGGTPVTADRTPWHAMSAQDVLARLNSSPGGLTEAEAMLRRKTSARSAPAGPESLAKASVEELANPLTPVLAAGAGVSAAIGSVLDAVLIVSVMGVNALLGGAQRRDAGRVLSALSEATAVRVRLRRPDGGQSSTAEDLVPGDVIELRAGDAVPADARLLKAVGLEIDESTLTGESQLVSKAVAPTTAPAVADRSSMVYEGSSVAAGSGLAVVVATGEETETGRTANLIHGGPPPSGVELRLRTLSSKIVPMAIGSGVVLMAGELLRGASLSQALAPAVSLAVAAVPEGLPFVATLAELAAAKRLSTRNTLVRNPSTIEALGRVDVLCFDKTGTLTEGHISLRRVSDGRVEGGEGSMTPRLRRVVAAALRAGPKFEGGRVLAHPTDRAVVEGAQGLGVAPDEGLDKWERVDEMPFEPARGFHAVLGLSESGHLLSVKGAPEVVLTRCATLLRDDQEAELDEDARLELETEVERLALQGFRVLAVAERPASSRADLDESRVDRLCFLGFLGMADPVRPTAARSVQGLMKAGVRVIMLTGDHPSTAEAIAAEIDAVNGLRIMTGPSLDVLDDEELVKILPEVSVFARTTPAHKARIVAALRQSGSIVAVTGDGANDVPAIRLADVGVALGSRATAAARAAADIVVTDDRIETIIDAIVEGRAMWGSVRDALGILLGGNIGEIIFTVGSSLLTGRSALNARQLLLVNMLTDMLPAMAVAVRPPSAASPEKVLEEGPESSLGSALTKDINVRAVTTASAAGAAWLAARMTGTRSRADTVALVALVSAQLLRTLGAGGRDRTVTVAAVSSMAALMVIVSTPGVSQFFGSRPIGPFGWGIGLGSAAASSLMGGAVEKTIERMYG</sequence>
<dbReference type="PRINTS" id="PR00119">
    <property type="entry name" value="CATATPASE"/>
</dbReference>
<dbReference type="InterPro" id="IPR023214">
    <property type="entry name" value="HAD_sf"/>
</dbReference>
<dbReference type="SFLD" id="SFLDG00002">
    <property type="entry name" value="C1.7:_P-type_atpase_like"/>
    <property type="match status" value="1"/>
</dbReference>
<feature type="domain" description="Cation-transporting P-type ATPase N-terminal" evidence="11">
    <location>
        <begin position="734"/>
        <end position="805"/>
    </location>
</feature>
<evidence type="ECO:0000256" key="6">
    <source>
        <dbReference type="ARBA" id="ARBA00022989"/>
    </source>
</evidence>
<proteinExistence type="predicted"/>
<evidence type="ECO:0000256" key="1">
    <source>
        <dbReference type="ARBA" id="ARBA00004651"/>
    </source>
</evidence>
<evidence type="ECO:0000256" key="5">
    <source>
        <dbReference type="ARBA" id="ARBA00022967"/>
    </source>
</evidence>
<feature type="compositionally biased region" description="Basic and acidic residues" evidence="9">
    <location>
        <begin position="190"/>
        <end position="204"/>
    </location>
</feature>
<dbReference type="InterPro" id="IPR044492">
    <property type="entry name" value="P_typ_ATPase_HD_dom"/>
</dbReference>
<dbReference type="Pfam" id="PF13246">
    <property type="entry name" value="Cation_ATPase"/>
    <property type="match status" value="1"/>
</dbReference>
<feature type="region of interest" description="Disordered" evidence="9">
    <location>
        <begin position="136"/>
        <end position="173"/>
    </location>
</feature>
<comment type="caution">
    <text evidence="12">The sequence shown here is derived from an EMBL/GenBank/DDBJ whole genome shotgun (WGS) entry which is preliminary data.</text>
</comment>
<evidence type="ECO:0000256" key="4">
    <source>
        <dbReference type="ARBA" id="ARBA00022840"/>
    </source>
</evidence>
<dbReference type="SUPFAM" id="SSF81653">
    <property type="entry name" value="Calcium ATPase, transduction domain A"/>
    <property type="match status" value="1"/>
</dbReference>
<evidence type="ECO:0000256" key="3">
    <source>
        <dbReference type="ARBA" id="ARBA00022741"/>
    </source>
</evidence>
<dbReference type="SFLD" id="SFLDF00027">
    <property type="entry name" value="p-type_atpase"/>
    <property type="match status" value="1"/>
</dbReference>
<dbReference type="EMBL" id="BONV01000014">
    <property type="protein sequence ID" value="GIG80482.1"/>
    <property type="molecule type" value="Genomic_DNA"/>
</dbReference>
<dbReference type="NCBIfam" id="TIGR01494">
    <property type="entry name" value="ATPase_P-type"/>
    <property type="match status" value="2"/>
</dbReference>
<reference evidence="12 13" key="1">
    <citation type="submission" date="2021-01" db="EMBL/GenBank/DDBJ databases">
        <title>Whole genome shotgun sequence of Planotetraspora kaengkrachanensis NBRC 104272.</title>
        <authorList>
            <person name="Komaki H."/>
            <person name="Tamura T."/>
        </authorList>
    </citation>
    <scope>NUCLEOTIDE SEQUENCE [LARGE SCALE GENOMIC DNA]</scope>
    <source>
        <strain evidence="12 13">NBRC 104272</strain>
    </source>
</reference>
<dbReference type="PROSITE" id="PS00154">
    <property type="entry name" value="ATPASE_E1_E2"/>
    <property type="match status" value="1"/>
</dbReference>
<dbReference type="InterPro" id="IPR008250">
    <property type="entry name" value="ATPase_P-typ_transduc_dom_A_sf"/>
</dbReference>
<dbReference type="PANTHER" id="PTHR42861">
    <property type="entry name" value="CALCIUM-TRANSPORTING ATPASE"/>
    <property type="match status" value="1"/>
</dbReference>
<keyword evidence="7 10" id="KW-0472">Membrane</keyword>
<organism evidence="12 13">
    <name type="scientific">Planotetraspora kaengkrachanensis</name>
    <dbReference type="NCBI Taxonomy" id="575193"/>
    <lineage>
        <taxon>Bacteria</taxon>
        <taxon>Bacillati</taxon>
        <taxon>Actinomycetota</taxon>
        <taxon>Actinomycetes</taxon>
        <taxon>Streptosporangiales</taxon>
        <taxon>Streptosporangiaceae</taxon>
        <taxon>Planotetraspora</taxon>
    </lineage>
</organism>
<evidence type="ECO:0000256" key="10">
    <source>
        <dbReference type="SAM" id="Phobius"/>
    </source>
</evidence>
<accession>A0A8J3LXQ8</accession>
<dbReference type="Pfam" id="PF00122">
    <property type="entry name" value="E1-E2_ATPase"/>
    <property type="match status" value="1"/>
</dbReference>
<comment type="subcellular location">
    <subcellularLocation>
        <location evidence="1">Cell membrane</location>
        <topology evidence="1">Multi-pass membrane protein</topology>
    </subcellularLocation>
</comment>
<name>A0A8J3LXQ8_9ACTN</name>
<dbReference type="InterPro" id="IPR059000">
    <property type="entry name" value="ATPase_P-type_domA"/>
</dbReference>
<dbReference type="Pfam" id="PF00690">
    <property type="entry name" value="Cation_ATPase_N"/>
    <property type="match status" value="1"/>
</dbReference>
<keyword evidence="13" id="KW-1185">Reference proteome</keyword>
<dbReference type="Gene3D" id="1.20.1110.10">
    <property type="entry name" value="Calcium-transporting ATPase, transmembrane domain"/>
    <property type="match status" value="2"/>
</dbReference>
<dbReference type="SFLD" id="SFLDS00003">
    <property type="entry name" value="Haloacid_Dehalogenase"/>
    <property type="match status" value="1"/>
</dbReference>
<dbReference type="InterPro" id="IPR006068">
    <property type="entry name" value="ATPase_P-typ_cation-transptr_C"/>
</dbReference>
<dbReference type="Gene3D" id="3.40.1110.10">
    <property type="entry name" value="Calcium-transporting ATPase, cytoplasmic domain N"/>
    <property type="match status" value="1"/>
</dbReference>
<dbReference type="Proteomes" id="UP000630097">
    <property type="component" value="Unassembled WGS sequence"/>
</dbReference>
<keyword evidence="4" id="KW-0067">ATP-binding</keyword>
<comment type="catalytic activity">
    <reaction evidence="8">
        <text>ATP + H2O = ADP + phosphate + H(+)</text>
        <dbReference type="Rhea" id="RHEA:13065"/>
        <dbReference type="ChEBI" id="CHEBI:15377"/>
        <dbReference type="ChEBI" id="CHEBI:15378"/>
        <dbReference type="ChEBI" id="CHEBI:30616"/>
        <dbReference type="ChEBI" id="CHEBI:43474"/>
        <dbReference type="ChEBI" id="CHEBI:456216"/>
    </reaction>
</comment>
<evidence type="ECO:0000256" key="7">
    <source>
        <dbReference type="ARBA" id="ARBA00023136"/>
    </source>
</evidence>
<feature type="transmembrane region" description="Helical" evidence="10">
    <location>
        <begin position="1552"/>
        <end position="1571"/>
    </location>
</feature>
<keyword evidence="6 10" id="KW-1133">Transmembrane helix</keyword>
<dbReference type="InterPro" id="IPR018303">
    <property type="entry name" value="ATPase_P-typ_P_site"/>
</dbReference>
<dbReference type="SUPFAM" id="SSF56784">
    <property type="entry name" value="HAD-like"/>
    <property type="match status" value="1"/>
</dbReference>
<feature type="transmembrane region" description="Helical" evidence="10">
    <location>
        <begin position="1519"/>
        <end position="1540"/>
    </location>
</feature>
<keyword evidence="2 10" id="KW-0812">Transmembrane</keyword>
<keyword evidence="5" id="KW-1278">Translocase</keyword>
<evidence type="ECO:0000313" key="13">
    <source>
        <dbReference type="Proteomes" id="UP000630097"/>
    </source>
</evidence>
<dbReference type="GO" id="GO:0005886">
    <property type="term" value="C:plasma membrane"/>
    <property type="evidence" value="ECO:0007669"/>
    <property type="project" value="UniProtKB-SubCell"/>
</dbReference>
<dbReference type="SMART" id="SM00831">
    <property type="entry name" value="Cation_ATPase_N"/>
    <property type="match status" value="1"/>
</dbReference>
<dbReference type="SUPFAM" id="SSF81660">
    <property type="entry name" value="Metal cation-transporting ATPase, ATP-binding domain N"/>
    <property type="match status" value="1"/>
</dbReference>
<dbReference type="Gene3D" id="3.40.50.1000">
    <property type="entry name" value="HAD superfamily/HAD-like"/>
    <property type="match status" value="2"/>
</dbReference>
<dbReference type="Pfam" id="PF00689">
    <property type="entry name" value="Cation_ATPase_C"/>
    <property type="match status" value="1"/>
</dbReference>
<evidence type="ECO:0000259" key="11">
    <source>
        <dbReference type="SMART" id="SM00831"/>
    </source>
</evidence>
<dbReference type="InterPro" id="IPR023298">
    <property type="entry name" value="ATPase_P-typ_TM_dom_sf"/>
</dbReference>
<evidence type="ECO:0000256" key="2">
    <source>
        <dbReference type="ARBA" id="ARBA00022692"/>
    </source>
</evidence>
<dbReference type="SUPFAM" id="SSF81665">
    <property type="entry name" value="Calcium ATPase, transmembrane domain M"/>
    <property type="match status" value="1"/>
</dbReference>